<dbReference type="EMBL" id="PDEM01000023">
    <property type="protein sequence ID" value="PHZ84738.1"/>
    <property type="molecule type" value="Genomic_DNA"/>
</dbReference>
<dbReference type="Pfam" id="PF00144">
    <property type="entry name" value="Beta-lactamase"/>
    <property type="match status" value="1"/>
</dbReference>
<accession>A0A2G4YQZ7</accession>
<evidence type="ECO:0000313" key="5">
    <source>
        <dbReference type="Proteomes" id="UP000229730"/>
    </source>
</evidence>
<keyword evidence="1" id="KW-0472">Membrane</keyword>
<dbReference type="AlphaFoldDB" id="A0A2G4YQZ7"/>
<dbReference type="InterPro" id="IPR021860">
    <property type="entry name" value="Peptidase_S12_Pab87-rel_C"/>
</dbReference>
<sequence length="539" mass="59683">MKIHGNAFFVEGYLTSRISFTGNTMKHIYLQKVISGLFMVGCIMFTTIVQASSFKKDELEAYIRDSMEKWHVPGLSIAIVKNGETILSKGYGVRELGKNDVVDENTLFPIAGSTRSFTASALAILVAEDKIDWNDRMVDVLPGFRTGSDLVSNYATIIDALANRTGLETEVLSWFPHPDVSRAELLGRLRYVKPAHEFRSDKGVNLLMIVAAGEIIPAQTGISWDDFVRVRLFDPVGMKHSITGPHLFGGIVNIATPHAKAGGELVPVAHTRTSNIGPTMSIYSSASDMAKWLLFQLANGKVGGEAIIPEEEIKMMRSSHSPRNMKFPGVVNNFASEGLGLLISDSAKGHKIYSGGGDVDGMESFHAFIPELDLGIAVMANTHQVVPQRLTTWIIDRFTDAPMRDWVSEGLSAYERQFAQFFSALEKNRQDNTDLSKKTSLPMQEYAGLYQHPLLGNLKIEYNVNGLSFILGQEYKGALKHANHDTFYLDVKTPYIAKYLLKGPARFIINHKGKIASLFVENREFQKVDVITKVSAGEK</sequence>
<dbReference type="InterPro" id="IPR001466">
    <property type="entry name" value="Beta-lactam-related"/>
</dbReference>
<evidence type="ECO:0000256" key="1">
    <source>
        <dbReference type="SAM" id="Phobius"/>
    </source>
</evidence>
<dbReference type="PANTHER" id="PTHR46825">
    <property type="entry name" value="D-ALANYL-D-ALANINE-CARBOXYPEPTIDASE/ENDOPEPTIDASE AMPH"/>
    <property type="match status" value="1"/>
</dbReference>
<keyword evidence="1" id="KW-0812">Transmembrane</keyword>
<name>A0A2G4YQZ7_9PROT</name>
<feature type="transmembrane region" description="Helical" evidence="1">
    <location>
        <begin position="33"/>
        <end position="54"/>
    </location>
</feature>
<dbReference type="OrthoDB" id="5377981at2"/>
<keyword evidence="5" id="KW-1185">Reference proteome</keyword>
<dbReference type="Gene3D" id="3.40.710.10">
    <property type="entry name" value="DD-peptidase/beta-lactamase superfamily"/>
    <property type="match status" value="1"/>
</dbReference>
<dbReference type="InterPro" id="IPR050491">
    <property type="entry name" value="AmpC-like"/>
</dbReference>
<dbReference type="Gene3D" id="2.40.128.600">
    <property type="match status" value="1"/>
</dbReference>
<dbReference type="Proteomes" id="UP000229730">
    <property type="component" value="Unassembled WGS sequence"/>
</dbReference>
<gene>
    <name evidence="4" type="ORF">CRD36_10660</name>
</gene>
<dbReference type="Pfam" id="PF11954">
    <property type="entry name" value="DUF3471"/>
    <property type="match status" value="1"/>
</dbReference>
<dbReference type="InParanoid" id="A0A2G4YQZ7"/>
<feature type="domain" description="Peptidase S12 Pab87-related C-terminal" evidence="3">
    <location>
        <begin position="437"/>
        <end position="523"/>
    </location>
</feature>
<comment type="caution">
    <text evidence="4">The sequence shown here is derived from an EMBL/GenBank/DDBJ whole genome shotgun (WGS) entry which is preliminary data.</text>
</comment>
<dbReference type="PANTHER" id="PTHR46825:SF15">
    <property type="entry name" value="BETA-LACTAMASE-RELATED DOMAIN-CONTAINING PROTEIN"/>
    <property type="match status" value="1"/>
</dbReference>
<dbReference type="FunCoup" id="A0A2G4YQZ7">
    <property type="interactions" value="138"/>
</dbReference>
<protein>
    <recommendedName>
        <fullName evidence="6">Serine hydrolase</fullName>
    </recommendedName>
</protein>
<dbReference type="SUPFAM" id="SSF56601">
    <property type="entry name" value="beta-lactamase/transpeptidase-like"/>
    <property type="match status" value="1"/>
</dbReference>
<evidence type="ECO:0000259" key="3">
    <source>
        <dbReference type="Pfam" id="PF11954"/>
    </source>
</evidence>
<organism evidence="4 5">
    <name type="scientific">Paremcibacter congregatus</name>
    <dbReference type="NCBI Taxonomy" id="2043170"/>
    <lineage>
        <taxon>Bacteria</taxon>
        <taxon>Pseudomonadati</taxon>
        <taxon>Pseudomonadota</taxon>
        <taxon>Alphaproteobacteria</taxon>
        <taxon>Emcibacterales</taxon>
        <taxon>Emcibacteraceae</taxon>
        <taxon>Paremcibacter</taxon>
    </lineage>
</organism>
<dbReference type="InterPro" id="IPR012338">
    <property type="entry name" value="Beta-lactam/transpept-like"/>
</dbReference>
<evidence type="ECO:0000259" key="2">
    <source>
        <dbReference type="Pfam" id="PF00144"/>
    </source>
</evidence>
<proteinExistence type="predicted"/>
<reference evidence="4 5" key="1">
    <citation type="submission" date="2017-10" db="EMBL/GenBank/DDBJ databases">
        <title>Frigbacter circumglobatus gen. nov. sp. nov., isolated from sediment cultured in situ.</title>
        <authorList>
            <person name="Zhao Z."/>
        </authorList>
    </citation>
    <scope>NUCLEOTIDE SEQUENCE [LARGE SCALE GENOMIC DNA]</scope>
    <source>
        <strain evidence="4 5">ZYL</strain>
    </source>
</reference>
<evidence type="ECO:0000313" key="4">
    <source>
        <dbReference type="EMBL" id="PHZ84738.1"/>
    </source>
</evidence>
<feature type="domain" description="Beta-lactamase-related" evidence="2">
    <location>
        <begin position="59"/>
        <end position="387"/>
    </location>
</feature>
<keyword evidence="1" id="KW-1133">Transmembrane helix</keyword>
<evidence type="ECO:0008006" key="6">
    <source>
        <dbReference type="Google" id="ProtNLM"/>
    </source>
</evidence>